<accession>A0A3S3SRQ7</accession>
<keyword evidence="4" id="KW-0997">Cell inner membrane</keyword>
<evidence type="ECO:0000256" key="1">
    <source>
        <dbReference type="ARBA" id="ARBA00004162"/>
    </source>
</evidence>
<evidence type="ECO:0000256" key="5">
    <source>
        <dbReference type="ARBA" id="ARBA00022618"/>
    </source>
</evidence>
<dbReference type="InterPro" id="IPR003400">
    <property type="entry name" value="ExbD"/>
</dbReference>
<feature type="transmembrane region" description="Helical" evidence="11">
    <location>
        <begin position="46"/>
        <end position="69"/>
    </location>
</feature>
<keyword evidence="7 11" id="KW-1133">Transmembrane helix</keyword>
<evidence type="ECO:0000313" key="12">
    <source>
        <dbReference type="EMBL" id="RWX48560.1"/>
    </source>
</evidence>
<evidence type="ECO:0000256" key="8">
    <source>
        <dbReference type="ARBA" id="ARBA00023136"/>
    </source>
</evidence>
<dbReference type="GO" id="GO:0051301">
    <property type="term" value="P:cell division"/>
    <property type="evidence" value="ECO:0007669"/>
    <property type="project" value="UniProtKB-KW"/>
</dbReference>
<comment type="similarity">
    <text evidence="2 10">Belongs to the ExbD/TolR family.</text>
</comment>
<dbReference type="AlphaFoldDB" id="A0A3S3SRQ7"/>
<dbReference type="InterPro" id="IPR014168">
    <property type="entry name" value="Tol-Pal_TolR"/>
</dbReference>
<dbReference type="EMBL" id="MTKR01000343">
    <property type="protein sequence ID" value="RWX48560.1"/>
    <property type="molecule type" value="Genomic_DNA"/>
</dbReference>
<evidence type="ECO:0000256" key="6">
    <source>
        <dbReference type="ARBA" id="ARBA00022692"/>
    </source>
</evidence>
<evidence type="ECO:0000256" key="4">
    <source>
        <dbReference type="ARBA" id="ARBA00022519"/>
    </source>
</evidence>
<name>A0A3S3SRQ7_9BACT</name>
<dbReference type="Gene3D" id="3.30.420.270">
    <property type="match status" value="1"/>
</dbReference>
<dbReference type="PANTHER" id="PTHR30558:SF7">
    <property type="entry name" value="TOL-PAL SYSTEM PROTEIN TOLR"/>
    <property type="match status" value="1"/>
</dbReference>
<sequence length="169" mass="18933">MKVPATPLSRRPTFMFCYPSPEGRDGGLFLMGPSGGRGRKGLNAEINVTPLVDVMLVLLIIFMVTAPMMTQGVDVDLPKTTSKALRQQEEPMVVEIDREGNIHLGKTEVHLALMRQQLEKMPQEKKKEPIYLRADEKVPYGLVVQVMARIKQAGFEKLGMVTQPDDKEK</sequence>
<keyword evidence="6 10" id="KW-0812">Transmembrane</keyword>
<evidence type="ECO:0000256" key="10">
    <source>
        <dbReference type="RuleBase" id="RU003879"/>
    </source>
</evidence>
<evidence type="ECO:0000256" key="2">
    <source>
        <dbReference type="ARBA" id="ARBA00005811"/>
    </source>
</evidence>
<organism evidence="12 13">
    <name type="scientific">Candidatus Electrothrix marina</name>
    <dbReference type="NCBI Taxonomy" id="1859130"/>
    <lineage>
        <taxon>Bacteria</taxon>
        <taxon>Pseudomonadati</taxon>
        <taxon>Thermodesulfobacteriota</taxon>
        <taxon>Desulfobulbia</taxon>
        <taxon>Desulfobulbales</taxon>
        <taxon>Desulfobulbaceae</taxon>
        <taxon>Candidatus Electrothrix</taxon>
    </lineage>
</organism>
<proteinExistence type="inferred from homology"/>
<evidence type="ECO:0000256" key="3">
    <source>
        <dbReference type="ARBA" id="ARBA00022475"/>
    </source>
</evidence>
<evidence type="ECO:0000256" key="11">
    <source>
        <dbReference type="SAM" id="Phobius"/>
    </source>
</evidence>
<keyword evidence="9" id="KW-0131">Cell cycle</keyword>
<keyword evidence="10" id="KW-0653">Protein transport</keyword>
<comment type="caution">
    <text evidence="12">The sequence shown here is derived from an EMBL/GenBank/DDBJ whole genome shotgun (WGS) entry which is preliminary data.</text>
</comment>
<gene>
    <name evidence="12" type="ORF">VU00_13432</name>
</gene>
<dbReference type="PANTHER" id="PTHR30558">
    <property type="entry name" value="EXBD MEMBRANE COMPONENT OF PMF-DRIVEN MACROMOLECULE IMPORT SYSTEM"/>
    <property type="match status" value="1"/>
</dbReference>
<keyword evidence="8 11" id="KW-0472">Membrane</keyword>
<protein>
    <submittedName>
        <fullName evidence="12">Cell division and transport-associated protein TolR</fullName>
    </submittedName>
</protein>
<evidence type="ECO:0000256" key="9">
    <source>
        <dbReference type="ARBA" id="ARBA00023306"/>
    </source>
</evidence>
<dbReference type="GO" id="GO:0005886">
    <property type="term" value="C:plasma membrane"/>
    <property type="evidence" value="ECO:0007669"/>
    <property type="project" value="UniProtKB-SubCell"/>
</dbReference>
<dbReference type="Pfam" id="PF02472">
    <property type="entry name" value="ExbD"/>
    <property type="match status" value="1"/>
</dbReference>
<dbReference type="GO" id="GO:0022857">
    <property type="term" value="F:transmembrane transporter activity"/>
    <property type="evidence" value="ECO:0007669"/>
    <property type="project" value="InterPro"/>
</dbReference>
<evidence type="ECO:0000313" key="13">
    <source>
        <dbReference type="Proteomes" id="UP000287615"/>
    </source>
</evidence>
<comment type="subcellular location">
    <subcellularLocation>
        <location evidence="1">Cell membrane</location>
        <topology evidence="1">Single-pass membrane protein</topology>
    </subcellularLocation>
    <subcellularLocation>
        <location evidence="10">Cell membrane</location>
        <topology evidence="10">Single-pass type II membrane protein</topology>
    </subcellularLocation>
</comment>
<reference evidence="12 13" key="1">
    <citation type="submission" date="2017-01" db="EMBL/GenBank/DDBJ databases">
        <title>The cable genome- insights into the physiology and evolution of filamentous bacteria capable of sulfide oxidation via long distance electron transfer.</title>
        <authorList>
            <person name="Schreiber L."/>
            <person name="Bjerg J.T."/>
            <person name="Boggild A."/>
            <person name="Van De Vossenberg J."/>
            <person name="Meysman F."/>
            <person name="Nielsen L.P."/>
            <person name="Schramm A."/>
            <person name="Kjeldsen K.U."/>
        </authorList>
    </citation>
    <scope>NUCLEOTIDE SEQUENCE [LARGE SCALE GENOMIC DNA]</scope>
    <source>
        <strain evidence="12">A3</strain>
    </source>
</reference>
<dbReference type="Proteomes" id="UP000287615">
    <property type="component" value="Unassembled WGS sequence"/>
</dbReference>
<keyword evidence="5 12" id="KW-0132">Cell division</keyword>
<keyword evidence="3" id="KW-1003">Cell membrane</keyword>
<dbReference type="NCBIfam" id="TIGR02801">
    <property type="entry name" value="tolR"/>
    <property type="match status" value="1"/>
</dbReference>
<evidence type="ECO:0000256" key="7">
    <source>
        <dbReference type="ARBA" id="ARBA00022989"/>
    </source>
</evidence>
<keyword evidence="10" id="KW-0813">Transport</keyword>
<dbReference type="GO" id="GO:0015031">
    <property type="term" value="P:protein transport"/>
    <property type="evidence" value="ECO:0007669"/>
    <property type="project" value="UniProtKB-KW"/>
</dbReference>